<dbReference type="InterPro" id="IPR000195">
    <property type="entry name" value="Rab-GAP-TBC_dom"/>
</dbReference>
<sequence length="407" mass="45821">MSLSSLPHRAIRSIMNGRLNRADEMKQKVDEFIELLQCDSIRPADLRRLCIHGCPDSVGIRSTCWKLLLNYLPESRNARAGKLSSCRAEYASYVGEFVVETGTAESSDHPLSSSPGGDWITYFNDNRVLLQINRDCRRLCPDFDFFHRVTDFPGFKLFGKNCSVGILRRRIESSFLQCHAVNRNLVGVVNMIDMPQYDPFLPVNSLSSGLIESCVLPASMTLVSDATGSGPDLVGSNARSTNSLASEAHWEVIERILFVYYKTHTGQGYVQGMNELIAPIYFVFATDPNEQCRQYAEADTFYCFNNLMTEVHPNFIRNLDGGQVQGIVTELYSFNADVIRLWDTLFSDEHRFAMVPFVCCAMLILIRDQLLAADFPTAVHLVQQYPPTIPVLAVLSKAQALYVRQVK</sequence>
<dbReference type="PROSITE" id="PS50086">
    <property type="entry name" value="TBC_RABGAP"/>
    <property type="match status" value="1"/>
</dbReference>
<organism evidence="3 4">
    <name type="scientific">Fasciola hepatica</name>
    <name type="common">Liver fluke</name>
    <dbReference type="NCBI Taxonomy" id="6192"/>
    <lineage>
        <taxon>Eukaryota</taxon>
        <taxon>Metazoa</taxon>
        <taxon>Spiralia</taxon>
        <taxon>Lophotrochozoa</taxon>
        <taxon>Platyhelminthes</taxon>
        <taxon>Trematoda</taxon>
        <taxon>Digenea</taxon>
        <taxon>Plagiorchiida</taxon>
        <taxon>Echinostomata</taxon>
        <taxon>Echinostomatoidea</taxon>
        <taxon>Fasciolidae</taxon>
        <taxon>Fasciola</taxon>
    </lineage>
</organism>
<comment type="caution">
    <text evidence="3">The sequence shown here is derived from an EMBL/GenBank/DDBJ whole genome shotgun (WGS) entry which is preliminary data.</text>
</comment>
<evidence type="ECO:0000313" key="4">
    <source>
        <dbReference type="Proteomes" id="UP000230066"/>
    </source>
</evidence>
<evidence type="ECO:0000259" key="2">
    <source>
        <dbReference type="PROSITE" id="PS50086"/>
    </source>
</evidence>
<keyword evidence="1" id="KW-0343">GTPase activation</keyword>
<gene>
    <name evidence="3" type="ORF">D915_003294</name>
</gene>
<dbReference type="GO" id="GO:0006886">
    <property type="term" value="P:intracellular protein transport"/>
    <property type="evidence" value="ECO:0007669"/>
    <property type="project" value="TreeGrafter"/>
</dbReference>
<name>A0A4E0RW98_FASHE</name>
<reference evidence="3" key="1">
    <citation type="submission" date="2019-03" db="EMBL/GenBank/DDBJ databases">
        <title>Improved annotation for the trematode Fasciola hepatica.</title>
        <authorList>
            <person name="Choi Y.-J."/>
            <person name="Martin J."/>
            <person name="Mitreva M."/>
        </authorList>
    </citation>
    <scope>NUCLEOTIDE SEQUENCE [LARGE SCALE GENOMIC DNA]</scope>
</reference>
<accession>A0A4E0RW98</accession>
<evidence type="ECO:0000256" key="1">
    <source>
        <dbReference type="ARBA" id="ARBA00022468"/>
    </source>
</evidence>
<dbReference type="SUPFAM" id="SSF47923">
    <property type="entry name" value="Ypt/Rab-GAP domain of gyp1p"/>
    <property type="match status" value="2"/>
</dbReference>
<proteinExistence type="predicted"/>
<keyword evidence="4" id="KW-1185">Reference proteome</keyword>
<dbReference type="Gene3D" id="1.10.8.270">
    <property type="entry name" value="putative rabgap domain of human tbc1 domain family member 14 like domains"/>
    <property type="match status" value="1"/>
</dbReference>
<dbReference type="PANTHER" id="PTHR22957">
    <property type="entry name" value="TBC1 DOMAIN FAMILY MEMBER GTPASE-ACTIVATING PROTEIN"/>
    <property type="match status" value="1"/>
</dbReference>
<dbReference type="AlphaFoldDB" id="A0A4E0RW98"/>
<dbReference type="EMBL" id="JXXN02000996">
    <property type="protein sequence ID" value="THD25777.1"/>
    <property type="molecule type" value="Genomic_DNA"/>
</dbReference>
<protein>
    <submittedName>
        <fullName evidence="3">TBC1 domain family member</fullName>
    </submittedName>
</protein>
<dbReference type="InterPro" id="IPR035969">
    <property type="entry name" value="Rab-GAP_TBC_sf"/>
</dbReference>
<evidence type="ECO:0000313" key="3">
    <source>
        <dbReference type="EMBL" id="THD25777.1"/>
    </source>
</evidence>
<dbReference type="GO" id="GO:0005096">
    <property type="term" value="F:GTPase activator activity"/>
    <property type="evidence" value="ECO:0007669"/>
    <property type="project" value="UniProtKB-KW"/>
</dbReference>
<dbReference type="Pfam" id="PF00566">
    <property type="entry name" value="RabGAP-TBC"/>
    <property type="match status" value="1"/>
</dbReference>
<dbReference type="Gene3D" id="1.10.472.80">
    <property type="entry name" value="Ypt/Rab-GAP domain of gyp1p, domain 3"/>
    <property type="match status" value="1"/>
</dbReference>
<dbReference type="SMART" id="SM00164">
    <property type="entry name" value="TBC"/>
    <property type="match status" value="1"/>
</dbReference>
<dbReference type="Proteomes" id="UP000230066">
    <property type="component" value="Unassembled WGS sequence"/>
</dbReference>
<dbReference type="PANTHER" id="PTHR22957:SF27">
    <property type="entry name" value="TBC1 DOMAIN FAMILY MEMBER 13"/>
    <property type="match status" value="1"/>
</dbReference>
<feature type="domain" description="Rab-GAP TBC" evidence="2">
    <location>
        <begin position="55"/>
        <end position="407"/>
    </location>
</feature>